<dbReference type="AlphaFoldDB" id="A0A2I0AUP7"/>
<dbReference type="OrthoDB" id="2526284at2759"/>
<gene>
    <name evidence="10" type="ORF">AXF42_Ash001365</name>
</gene>
<keyword evidence="5 8" id="KW-0812">Transmembrane</keyword>
<keyword evidence="11" id="KW-1185">Reference proteome</keyword>
<sequence>MKKPSRYNESGAVAELRFGSGVSPPKTMKGRGGDDIAMKDRRRRSGGCGLRFPRSLSSINLRLAIFLLLCCSLFSAVVFSTFRLFAVSAVSFRPVLLPTWRNPAMNAIAGGHHLFRRDIRSSPSSPANLRMDAAVALPDQVLVRLESQPVAALTELNCLYFVPVSGEPQLRLPPLASSTAGDFIRCPLPPKPYVFSISVSNASLPQPPPLLPRRWDHLAYAAVVDPCDNSTVVFAKGHNLRPGRFSNPSSFECIFSWDFSHPKYSLSSEVISAAQEIFRCRTPFSVLLRRHPPVASSPFVSVRFKAHGSIPLPSIARSEPLCSPSPLSRRRKDHRMCVCTMLRNQARFLREWIIYHSRIGVERWFIYDNNSDDDIKQVVEWLSTSWKATISLHDWPWVKTQEAGFAHCAMRARDSCEWVGFIDVDEFLYLPSPAVKLHDVLSNYSKSPRVGELRAACHSFGPSGKKSAPPEGVVAGYTCRISPPERHKSIVKPEALNPSLINVVHHFHLKDGFKYVNMHAKKVVINHYKYQAWEVFKEKFYRRVATYVADWQEEENVGSKDRAPGLGTKAVEPPDWASRFCEVKDTGLRDRVLKIFVDPHSGRLPW</sequence>
<dbReference type="EC" id="2.4.1.-" evidence="8"/>
<name>A0A2I0AUP7_9ASPA</name>
<comment type="subcellular location">
    <subcellularLocation>
        <location evidence="1">Membrane</location>
        <topology evidence="1">Single-pass membrane protein</topology>
    </subcellularLocation>
</comment>
<comment type="similarity">
    <text evidence="2 8">Belongs to the glycosyltransferase 92 family.</text>
</comment>
<accession>A0A2I0AUP7</accession>
<dbReference type="PANTHER" id="PTHR21461">
    <property type="entry name" value="GLYCOSYLTRANSFERASE FAMILY 92 PROTEIN"/>
    <property type="match status" value="1"/>
</dbReference>
<feature type="transmembrane region" description="Helical" evidence="8">
    <location>
        <begin position="63"/>
        <end position="86"/>
    </location>
</feature>
<evidence type="ECO:0000313" key="11">
    <source>
        <dbReference type="Proteomes" id="UP000236161"/>
    </source>
</evidence>
<keyword evidence="6 8" id="KW-1133">Transmembrane helix</keyword>
<evidence type="ECO:0000256" key="4">
    <source>
        <dbReference type="ARBA" id="ARBA00022679"/>
    </source>
</evidence>
<keyword evidence="4 8" id="KW-0808">Transferase</keyword>
<keyword evidence="7 8" id="KW-0472">Membrane</keyword>
<dbReference type="Proteomes" id="UP000236161">
    <property type="component" value="Unassembled WGS sequence"/>
</dbReference>
<evidence type="ECO:0000256" key="9">
    <source>
        <dbReference type="SAM" id="MobiDB-lite"/>
    </source>
</evidence>
<protein>
    <recommendedName>
        <fullName evidence="8">Glycosyltransferase family 92 protein</fullName>
        <ecNumber evidence="8">2.4.1.-</ecNumber>
    </recommendedName>
</protein>
<evidence type="ECO:0000256" key="5">
    <source>
        <dbReference type="ARBA" id="ARBA00022692"/>
    </source>
</evidence>
<evidence type="ECO:0000256" key="7">
    <source>
        <dbReference type="ARBA" id="ARBA00023136"/>
    </source>
</evidence>
<keyword evidence="3 8" id="KW-0328">Glycosyltransferase</keyword>
<dbReference type="Pfam" id="PF01697">
    <property type="entry name" value="Glyco_transf_92"/>
    <property type="match status" value="1"/>
</dbReference>
<dbReference type="InterPro" id="IPR008166">
    <property type="entry name" value="Glyco_transf_92"/>
</dbReference>
<proteinExistence type="inferred from homology"/>
<reference evidence="10 11" key="1">
    <citation type="journal article" date="2017" name="Nature">
        <title>The Apostasia genome and the evolution of orchids.</title>
        <authorList>
            <person name="Zhang G.Q."/>
            <person name="Liu K.W."/>
            <person name="Li Z."/>
            <person name="Lohaus R."/>
            <person name="Hsiao Y.Y."/>
            <person name="Niu S.C."/>
            <person name="Wang J.Y."/>
            <person name="Lin Y.C."/>
            <person name="Xu Q."/>
            <person name="Chen L.J."/>
            <person name="Yoshida K."/>
            <person name="Fujiwara S."/>
            <person name="Wang Z.W."/>
            <person name="Zhang Y.Q."/>
            <person name="Mitsuda N."/>
            <person name="Wang M."/>
            <person name="Liu G.H."/>
            <person name="Pecoraro L."/>
            <person name="Huang H.X."/>
            <person name="Xiao X.J."/>
            <person name="Lin M."/>
            <person name="Wu X.Y."/>
            <person name="Wu W.L."/>
            <person name="Chen Y.Y."/>
            <person name="Chang S.B."/>
            <person name="Sakamoto S."/>
            <person name="Ohme-Takagi M."/>
            <person name="Yagi M."/>
            <person name="Zeng S.J."/>
            <person name="Shen C.Y."/>
            <person name="Yeh C.M."/>
            <person name="Luo Y.B."/>
            <person name="Tsai W.C."/>
            <person name="Van de Peer Y."/>
            <person name="Liu Z.J."/>
        </authorList>
    </citation>
    <scope>NUCLEOTIDE SEQUENCE [LARGE SCALE GENOMIC DNA]</scope>
    <source>
        <strain evidence="11">cv. Shenzhen</strain>
        <tissue evidence="10">Stem</tissue>
    </source>
</reference>
<evidence type="ECO:0000256" key="6">
    <source>
        <dbReference type="ARBA" id="ARBA00022989"/>
    </source>
</evidence>
<dbReference type="EMBL" id="KZ451950">
    <property type="protein sequence ID" value="PKA59271.1"/>
    <property type="molecule type" value="Genomic_DNA"/>
</dbReference>
<dbReference type="GO" id="GO:0016757">
    <property type="term" value="F:glycosyltransferase activity"/>
    <property type="evidence" value="ECO:0007669"/>
    <property type="project" value="UniProtKB-UniRule"/>
</dbReference>
<evidence type="ECO:0000256" key="1">
    <source>
        <dbReference type="ARBA" id="ARBA00004167"/>
    </source>
</evidence>
<dbReference type="GO" id="GO:0016020">
    <property type="term" value="C:membrane"/>
    <property type="evidence" value="ECO:0007669"/>
    <property type="project" value="UniProtKB-SubCell"/>
</dbReference>
<evidence type="ECO:0000256" key="2">
    <source>
        <dbReference type="ARBA" id="ARBA00007647"/>
    </source>
</evidence>
<evidence type="ECO:0000313" key="10">
    <source>
        <dbReference type="EMBL" id="PKA59271.1"/>
    </source>
</evidence>
<dbReference type="PANTHER" id="PTHR21461:SF55">
    <property type="entry name" value="GLYCOSYLTRANSFERASE FAMILY 92 PROTEIN"/>
    <property type="match status" value="1"/>
</dbReference>
<organism evidence="10 11">
    <name type="scientific">Apostasia shenzhenica</name>
    <dbReference type="NCBI Taxonomy" id="1088818"/>
    <lineage>
        <taxon>Eukaryota</taxon>
        <taxon>Viridiplantae</taxon>
        <taxon>Streptophyta</taxon>
        <taxon>Embryophyta</taxon>
        <taxon>Tracheophyta</taxon>
        <taxon>Spermatophyta</taxon>
        <taxon>Magnoliopsida</taxon>
        <taxon>Liliopsida</taxon>
        <taxon>Asparagales</taxon>
        <taxon>Orchidaceae</taxon>
        <taxon>Apostasioideae</taxon>
        <taxon>Apostasia</taxon>
    </lineage>
</organism>
<evidence type="ECO:0000256" key="8">
    <source>
        <dbReference type="RuleBase" id="RU366017"/>
    </source>
</evidence>
<dbReference type="GO" id="GO:0005737">
    <property type="term" value="C:cytoplasm"/>
    <property type="evidence" value="ECO:0007669"/>
    <property type="project" value="TreeGrafter"/>
</dbReference>
<feature type="region of interest" description="Disordered" evidence="9">
    <location>
        <begin position="18"/>
        <end position="40"/>
    </location>
</feature>
<dbReference type="STRING" id="1088818.A0A2I0AUP7"/>
<evidence type="ECO:0000256" key="3">
    <source>
        <dbReference type="ARBA" id="ARBA00022676"/>
    </source>
</evidence>